<dbReference type="EMBL" id="CACVAQ010000523">
    <property type="protein sequence ID" value="CAA6829878.1"/>
    <property type="molecule type" value="Genomic_DNA"/>
</dbReference>
<feature type="signal peptide" evidence="1">
    <location>
        <begin position="1"/>
        <end position="24"/>
    </location>
</feature>
<proteinExistence type="predicted"/>
<dbReference type="AlphaFoldDB" id="A0A6S6UDG3"/>
<dbReference type="InterPro" id="IPR025665">
    <property type="entry name" value="Beta-barrel_OMP_2"/>
</dbReference>
<name>A0A6S6UDG3_9BACT</name>
<evidence type="ECO:0000256" key="1">
    <source>
        <dbReference type="SAM" id="SignalP"/>
    </source>
</evidence>
<evidence type="ECO:0000313" key="3">
    <source>
        <dbReference type="EMBL" id="CAA6829878.1"/>
    </source>
</evidence>
<organism evidence="3">
    <name type="scientific">uncultured Aureispira sp</name>
    <dbReference type="NCBI Taxonomy" id="1331704"/>
    <lineage>
        <taxon>Bacteria</taxon>
        <taxon>Pseudomonadati</taxon>
        <taxon>Bacteroidota</taxon>
        <taxon>Saprospiria</taxon>
        <taxon>Saprospirales</taxon>
        <taxon>Saprospiraceae</taxon>
        <taxon>Aureispira</taxon>
        <taxon>environmental samples</taxon>
    </lineage>
</organism>
<keyword evidence="1" id="KW-0732">Signal</keyword>
<feature type="chain" id="PRO_5027879458" description="Outer membrane protein beta-barrel domain-containing protein" evidence="1">
    <location>
        <begin position="25"/>
        <end position="320"/>
    </location>
</feature>
<sequence length="320" mass="35785">MKFIKTIQVSLLVLCFLMSYTTQAQDLFKPKFGLRAGASFTTMFGPQEAGVEENNKLTVRVSAGGTVKIPLHERFGIAAEVVFVQKGTYYSASAENAYLKLPAYGTEQSLIYGYNKVGSAYEKRTDKNYKRRVGMNIINAYIEIPVMFYFEALDDRLQFDAGAGIGFLIDSKALGTIKYGEADILNAGTPDPTQFIEMDLDYKMIKDELGALYNGTAKSAKIDGTTRYYPTGPSAYYFTDVEDKANEHIFKTVDLTLQAGVSYYFTPGLRMGLRFSYSFLDVTTNKYDYSLKDLNSDGSYIQRNDKDGNLGIQLFVGLQF</sequence>
<reference evidence="3" key="1">
    <citation type="submission" date="2020-01" db="EMBL/GenBank/DDBJ databases">
        <authorList>
            <person name="Meier V. D."/>
            <person name="Meier V D."/>
        </authorList>
    </citation>
    <scope>NUCLEOTIDE SEQUENCE</scope>
    <source>
        <strain evidence="3">HLG_WM_MAG_10</strain>
    </source>
</reference>
<accession>A0A6S6UDG3</accession>
<protein>
    <recommendedName>
        <fullName evidence="2">Outer membrane protein beta-barrel domain-containing protein</fullName>
    </recommendedName>
</protein>
<gene>
    <name evidence="3" type="ORF">HELGO_WM25819</name>
</gene>
<evidence type="ECO:0000259" key="2">
    <source>
        <dbReference type="Pfam" id="PF13568"/>
    </source>
</evidence>
<feature type="domain" description="Outer membrane protein beta-barrel" evidence="2">
    <location>
        <begin position="31"/>
        <end position="282"/>
    </location>
</feature>
<dbReference type="Pfam" id="PF13568">
    <property type="entry name" value="OMP_b-brl_2"/>
    <property type="match status" value="1"/>
</dbReference>